<dbReference type="InterPro" id="IPR050109">
    <property type="entry name" value="HTH-type_TetR-like_transc_reg"/>
</dbReference>
<dbReference type="Pfam" id="PF17920">
    <property type="entry name" value="TetR_C_16"/>
    <property type="match status" value="1"/>
</dbReference>
<organism evidence="4 5">
    <name type="scientific">Novosphingobium rhizovicinum</name>
    <dbReference type="NCBI Taxonomy" id="3228928"/>
    <lineage>
        <taxon>Bacteria</taxon>
        <taxon>Pseudomonadati</taxon>
        <taxon>Pseudomonadota</taxon>
        <taxon>Alphaproteobacteria</taxon>
        <taxon>Sphingomonadales</taxon>
        <taxon>Sphingomonadaceae</taxon>
        <taxon>Novosphingobium</taxon>
    </lineage>
</organism>
<dbReference type="RefSeq" id="WP_367775020.1">
    <property type="nucleotide sequence ID" value="NZ_JBFNXR010000052.1"/>
</dbReference>
<evidence type="ECO:0000313" key="4">
    <source>
        <dbReference type="EMBL" id="MEW9856561.1"/>
    </source>
</evidence>
<name>A0ABV3REP4_9SPHN</name>
<proteinExistence type="predicted"/>
<dbReference type="InterPro" id="IPR009057">
    <property type="entry name" value="Homeodomain-like_sf"/>
</dbReference>
<dbReference type="Gene3D" id="1.10.357.10">
    <property type="entry name" value="Tetracycline Repressor, domain 2"/>
    <property type="match status" value="1"/>
</dbReference>
<keyword evidence="1 2" id="KW-0238">DNA-binding</keyword>
<dbReference type="PROSITE" id="PS50977">
    <property type="entry name" value="HTH_TETR_2"/>
    <property type="match status" value="1"/>
</dbReference>
<dbReference type="InterPro" id="IPR001647">
    <property type="entry name" value="HTH_TetR"/>
</dbReference>
<reference evidence="4 5" key="1">
    <citation type="submission" date="2024-06" db="EMBL/GenBank/DDBJ databases">
        <title>Novosphingobium rhizovicinus M1R2S20.</title>
        <authorList>
            <person name="Sun J.-Q."/>
        </authorList>
    </citation>
    <scope>NUCLEOTIDE SEQUENCE [LARGE SCALE GENOMIC DNA]</scope>
    <source>
        <strain evidence="4 5">M1R2S20</strain>
    </source>
</reference>
<feature type="domain" description="HTH tetR-type" evidence="3">
    <location>
        <begin position="11"/>
        <end position="71"/>
    </location>
</feature>
<keyword evidence="5" id="KW-1185">Reference proteome</keyword>
<protein>
    <submittedName>
        <fullName evidence="4">TetR family transcriptional regulator</fullName>
    </submittedName>
</protein>
<accession>A0ABV3REP4</accession>
<evidence type="ECO:0000256" key="2">
    <source>
        <dbReference type="PROSITE-ProRule" id="PRU00335"/>
    </source>
</evidence>
<dbReference type="EMBL" id="JBFNXR010000052">
    <property type="protein sequence ID" value="MEW9856561.1"/>
    <property type="molecule type" value="Genomic_DNA"/>
</dbReference>
<feature type="DNA-binding region" description="H-T-H motif" evidence="2">
    <location>
        <begin position="34"/>
        <end position="53"/>
    </location>
</feature>
<dbReference type="PRINTS" id="PR00455">
    <property type="entry name" value="HTHTETR"/>
</dbReference>
<evidence type="ECO:0000259" key="3">
    <source>
        <dbReference type="PROSITE" id="PS50977"/>
    </source>
</evidence>
<dbReference type="SUPFAM" id="SSF46689">
    <property type="entry name" value="Homeodomain-like"/>
    <property type="match status" value="1"/>
</dbReference>
<dbReference type="Proteomes" id="UP001556118">
    <property type="component" value="Unassembled WGS sequence"/>
</dbReference>
<dbReference type="InterPro" id="IPR036271">
    <property type="entry name" value="Tet_transcr_reg_TetR-rel_C_sf"/>
</dbReference>
<gene>
    <name evidence="4" type="ORF">ABUH87_15580</name>
</gene>
<comment type="caution">
    <text evidence="4">The sequence shown here is derived from an EMBL/GenBank/DDBJ whole genome shotgun (WGS) entry which is preliminary data.</text>
</comment>
<evidence type="ECO:0000256" key="1">
    <source>
        <dbReference type="ARBA" id="ARBA00023125"/>
    </source>
</evidence>
<dbReference type="InterPro" id="IPR041678">
    <property type="entry name" value="TetR_C_16"/>
</dbReference>
<evidence type="ECO:0000313" key="5">
    <source>
        <dbReference type="Proteomes" id="UP001556118"/>
    </source>
</evidence>
<sequence>MPATLREQNVARTKNAILKAAQVLFATRGYAEAGVRDIAERARVNPALIARYYGSKAELFATALEASLDVSVFTSTKREEFGEALSHVFCDTKASAALAVPMLVFAAGDTQARKAALQILQSKVAQPLANWFATDDAADRATQVIVLVTGFYTYRLMLPLEPLKGEPSPGMREWLARSLQQIVDR</sequence>
<dbReference type="Pfam" id="PF00440">
    <property type="entry name" value="TetR_N"/>
    <property type="match status" value="1"/>
</dbReference>
<dbReference type="PANTHER" id="PTHR30055">
    <property type="entry name" value="HTH-TYPE TRANSCRIPTIONAL REGULATOR RUTR"/>
    <property type="match status" value="1"/>
</dbReference>
<dbReference type="SUPFAM" id="SSF48498">
    <property type="entry name" value="Tetracyclin repressor-like, C-terminal domain"/>
    <property type="match status" value="1"/>
</dbReference>
<dbReference type="PANTHER" id="PTHR30055:SF235">
    <property type="entry name" value="TRANSCRIPTIONAL REGULATORY PROTEIN"/>
    <property type="match status" value="1"/>
</dbReference>